<comment type="similarity">
    <text evidence="6">Belongs to the WD repeat TRM82 family.</text>
</comment>
<dbReference type="GO" id="GO:0043527">
    <property type="term" value="C:tRNA methyltransferase complex"/>
    <property type="evidence" value="ECO:0007669"/>
    <property type="project" value="TreeGrafter"/>
</dbReference>
<dbReference type="OMA" id="VKHWLFG"/>
<dbReference type="GO" id="GO:0005829">
    <property type="term" value="C:cytosol"/>
    <property type="evidence" value="ECO:0007669"/>
    <property type="project" value="TreeGrafter"/>
</dbReference>
<evidence type="ECO:0000256" key="3">
    <source>
        <dbReference type="ARBA" id="ARBA00022694"/>
    </source>
</evidence>
<comment type="subcellular location">
    <subcellularLocation>
        <location evidence="1 6">Nucleus</location>
    </subcellularLocation>
</comment>
<keyword evidence="3 6" id="KW-0819">tRNA processing</keyword>
<keyword evidence="4 6" id="KW-0677">Repeat</keyword>
<sequence length="443" mass="49523">MIHPIQSSLATKDGTVLFFVVKNTIHTLRWEEGRGEFVAIGMWVDDADNSDTIKAKVREEQQRQLAENEAKRQKTNDGNSNKPSIKEAKVPVPGQGAPPVFKHIRNMALSRDETLLMACTDSDKALVVFELDYTNAENCLKLRKRQPLPKRPNALTTTTDDKTVLVADKFGDVYALSTKEGVVQEAALEPILGHVSLLTDIVVAKEADGKQLIITADRDEHIRITHYPQTFVINKWLYGSKQFVSTLCLPSWGPNLLFSGGGDSLVHSWNWESGKLLDSLDISEIVEPYLGDAQLAPEKFQNETNSLIEYAVAKVVTFANIPYIAFFVEQTKVVLICRVDPDIGAITLAQKIEMPFNIISLSSALSANLLTLTLDNRDSDDSRFAAFISYDGTEFLVDAEKNNAFEKCVLHKFENDPIVNVEPRDVYPLYHIASLRKRGEHFS</sequence>
<dbReference type="PANTHER" id="PTHR16288">
    <property type="entry name" value="WD40 REPEAT PROTEIN 4"/>
    <property type="match status" value="1"/>
</dbReference>
<dbReference type="FunCoup" id="C5DMT4">
    <property type="interactions" value="300"/>
</dbReference>
<organism evidence="8 9">
    <name type="scientific">Lachancea thermotolerans (strain ATCC 56472 / CBS 6340 / NRRL Y-8284)</name>
    <name type="common">Yeast</name>
    <name type="synonym">Kluyveromyces thermotolerans</name>
    <dbReference type="NCBI Taxonomy" id="559295"/>
    <lineage>
        <taxon>Eukaryota</taxon>
        <taxon>Fungi</taxon>
        <taxon>Dikarya</taxon>
        <taxon>Ascomycota</taxon>
        <taxon>Saccharomycotina</taxon>
        <taxon>Saccharomycetes</taxon>
        <taxon>Saccharomycetales</taxon>
        <taxon>Saccharomycetaceae</taxon>
        <taxon>Lachancea</taxon>
    </lineage>
</organism>
<dbReference type="AlphaFoldDB" id="C5DMT4"/>
<feature type="region of interest" description="Disordered" evidence="7">
    <location>
        <begin position="59"/>
        <end position="97"/>
    </location>
</feature>
<dbReference type="InterPro" id="IPR028884">
    <property type="entry name" value="Trm82"/>
</dbReference>
<dbReference type="Proteomes" id="UP000002036">
    <property type="component" value="Chromosome G"/>
</dbReference>
<dbReference type="InterPro" id="IPR015943">
    <property type="entry name" value="WD40/YVTN_repeat-like_dom_sf"/>
</dbReference>
<evidence type="ECO:0000256" key="7">
    <source>
        <dbReference type="SAM" id="MobiDB-lite"/>
    </source>
</evidence>
<accession>C5DMT4</accession>
<dbReference type="PANTHER" id="PTHR16288:SF0">
    <property type="entry name" value="TRNA (GUANINE-N(7)-)-METHYLTRANSFERASE NON-CATALYTIC SUBUNIT WDR4"/>
    <property type="match status" value="1"/>
</dbReference>
<evidence type="ECO:0000256" key="1">
    <source>
        <dbReference type="ARBA" id="ARBA00004123"/>
    </source>
</evidence>
<dbReference type="KEGG" id="lth:KLTH0G11462g"/>
<evidence type="ECO:0000313" key="8">
    <source>
        <dbReference type="EMBL" id="CAR25095.1"/>
    </source>
</evidence>
<keyword evidence="2 6" id="KW-0853">WD repeat</keyword>
<dbReference type="RefSeq" id="XP_002555532.1">
    <property type="nucleotide sequence ID" value="XM_002555486.1"/>
</dbReference>
<dbReference type="UniPathway" id="UPA00989"/>
<evidence type="ECO:0000256" key="6">
    <source>
        <dbReference type="HAMAP-Rule" id="MF_03056"/>
    </source>
</evidence>
<dbReference type="InParanoid" id="C5DMT4"/>
<dbReference type="HOGENOM" id="CLU_022082_0_0_1"/>
<evidence type="ECO:0000256" key="2">
    <source>
        <dbReference type="ARBA" id="ARBA00022574"/>
    </source>
</evidence>
<comment type="pathway">
    <text evidence="6">tRNA modification; N(7)-methylguanine-tRNA biosynthesis.</text>
</comment>
<name>C5DMT4_LACTC</name>
<evidence type="ECO:0000256" key="5">
    <source>
        <dbReference type="ARBA" id="ARBA00023242"/>
    </source>
</evidence>
<reference evidence="8 9" key="1">
    <citation type="journal article" date="2009" name="Genome Res.">
        <title>Comparative genomics of protoploid Saccharomycetaceae.</title>
        <authorList>
            <consortium name="The Genolevures Consortium"/>
            <person name="Souciet J.-L."/>
            <person name="Dujon B."/>
            <person name="Gaillardin C."/>
            <person name="Johnston M."/>
            <person name="Baret P.V."/>
            <person name="Cliften P."/>
            <person name="Sherman D.J."/>
            <person name="Weissenbach J."/>
            <person name="Westhof E."/>
            <person name="Wincker P."/>
            <person name="Jubin C."/>
            <person name="Poulain J."/>
            <person name="Barbe V."/>
            <person name="Segurens B."/>
            <person name="Artiguenave F."/>
            <person name="Anthouard V."/>
            <person name="Vacherie B."/>
            <person name="Val M.-E."/>
            <person name="Fulton R.S."/>
            <person name="Minx P."/>
            <person name="Wilson R."/>
            <person name="Durrens P."/>
            <person name="Jean G."/>
            <person name="Marck C."/>
            <person name="Martin T."/>
            <person name="Nikolski M."/>
            <person name="Rolland T."/>
            <person name="Seret M.-L."/>
            <person name="Casaregola S."/>
            <person name="Despons L."/>
            <person name="Fairhead C."/>
            <person name="Fischer G."/>
            <person name="Lafontaine I."/>
            <person name="Leh V."/>
            <person name="Lemaire M."/>
            <person name="de Montigny J."/>
            <person name="Neuveglise C."/>
            <person name="Thierry A."/>
            <person name="Blanc-Lenfle I."/>
            <person name="Bleykasten C."/>
            <person name="Diffels J."/>
            <person name="Fritsch E."/>
            <person name="Frangeul L."/>
            <person name="Goeffon A."/>
            <person name="Jauniaux N."/>
            <person name="Kachouri-Lafond R."/>
            <person name="Payen C."/>
            <person name="Potier S."/>
            <person name="Pribylova L."/>
            <person name="Ozanne C."/>
            <person name="Richard G.-F."/>
            <person name="Sacerdot C."/>
            <person name="Straub M.-L."/>
            <person name="Talla E."/>
        </authorList>
    </citation>
    <scope>NUCLEOTIDE SEQUENCE [LARGE SCALE GENOMIC DNA]</scope>
    <source>
        <strain evidence="9">ATCC 56472 / CBS 6340 / NRRL Y-8284</strain>
    </source>
</reference>
<evidence type="ECO:0000313" key="9">
    <source>
        <dbReference type="Proteomes" id="UP000002036"/>
    </source>
</evidence>
<dbReference type="GO" id="GO:0005634">
    <property type="term" value="C:nucleus"/>
    <property type="evidence" value="ECO:0007669"/>
    <property type="project" value="UniProtKB-SubCell"/>
</dbReference>
<keyword evidence="5 6" id="KW-0539">Nucleus</keyword>
<keyword evidence="9" id="KW-1185">Reference proteome</keyword>
<feature type="compositionally biased region" description="Basic and acidic residues" evidence="7">
    <location>
        <begin position="59"/>
        <end position="75"/>
    </location>
</feature>
<dbReference type="Gene3D" id="2.130.10.10">
    <property type="entry name" value="YVTN repeat-like/Quinoprotein amine dehydrogenase"/>
    <property type="match status" value="1"/>
</dbReference>
<dbReference type="EMBL" id="CU928171">
    <property type="protein sequence ID" value="CAR25095.1"/>
    <property type="molecule type" value="Genomic_DNA"/>
</dbReference>
<gene>
    <name evidence="8" type="ordered locus">KLTH0G11462g</name>
</gene>
<dbReference type="OrthoDB" id="339900at2759"/>
<dbReference type="InterPro" id="IPR036322">
    <property type="entry name" value="WD40_repeat_dom_sf"/>
</dbReference>
<dbReference type="HAMAP" id="MF_03056">
    <property type="entry name" value="TRM82"/>
    <property type="match status" value="1"/>
</dbReference>
<comment type="function">
    <text evidence="6">Required for the formation of N(7)-methylguanine at position 46 (m7G46) in tRNA. In the complex, it is required to stabilize and induce conformational changes of the catalytic subunit.</text>
</comment>
<protein>
    <submittedName>
        <fullName evidence="8">KLTH0G11462p</fullName>
    </submittedName>
</protein>
<dbReference type="GeneID" id="8293811"/>
<dbReference type="SUPFAM" id="SSF50978">
    <property type="entry name" value="WD40 repeat-like"/>
    <property type="match status" value="1"/>
</dbReference>
<dbReference type="STRING" id="559295.C5DMT4"/>
<dbReference type="GO" id="GO:0106004">
    <property type="term" value="P:tRNA (guanine-N7)-methylation"/>
    <property type="evidence" value="ECO:0007669"/>
    <property type="project" value="UniProtKB-UniRule"/>
</dbReference>
<evidence type="ECO:0000256" key="4">
    <source>
        <dbReference type="ARBA" id="ARBA00022737"/>
    </source>
</evidence>
<proteinExistence type="inferred from homology"/>
<dbReference type="eggNOG" id="KOG3914">
    <property type="taxonomic scope" value="Eukaryota"/>
</dbReference>